<protein>
    <submittedName>
        <fullName evidence="6">ABC transporter ATP-binding protein</fullName>
    </submittedName>
</protein>
<evidence type="ECO:0000256" key="3">
    <source>
        <dbReference type="ARBA" id="ARBA00022741"/>
    </source>
</evidence>
<evidence type="ECO:0000256" key="1">
    <source>
        <dbReference type="ARBA" id="ARBA00005417"/>
    </source>
</evidence>
<gene>
    <name evidence="6" type="ORF">NSA47_00610</name>
</gene>
<comment type="caution">
    <text evidence="6">The sequence shown here is derived from an EMBL/GenBank/DDBJ whole genome shotgun (WGS) entry which is preliminary data.</text>
</comment>
<dbReference type="GO" id="GO:0016887">
    <property type="term" value="F:ATP hydrolysis activity"/>
    <property type="evidence" value="ECO:0007669"/>
    <property type="project" value="InterPro"/>
</dbReference>
<dbReference type="PANTHER" id="PTHR42711">
    <property type="entry name" value="ABC TRANSPORTER ATP-BINDING PROTEIN"/>
    <property type="match status" value="1"/>
</dbReference>
<keyword evidence="3" id="KW-0547">Nucleotide-binding</keyword>
<reference evidence="6" key="1">
    <citation type="submission" date="2022-07" db="EMBL/GenBank/DDBJ databases">
        <title>Enhanced cultured diversity of the mouse gut microbiota enables custom-made synthetic communities.</title>
        <authorList>
            <person name="Afrizal A."/>
        </authorList>
    </citation>
    <scope>NUCLEOTIDE SEQUENCE</scope>
    <source>
        <strain evidence="6">DSM 28593</strain>
    </source>
</reference>
<evidence type="ECO:0000259" key="5">
    <source>
        <dbReference type="PROSITE" id="PS50893"/>
    </source>
</evidence>
<feature type="domain" description="ABC transporter" evidence="5">
    <location>
        <begin position="4"/>
        <end position="235"/>
    </location>
</feature>
<dbReference type="AlphaFoldDB" id="A0AAE3HCX3"/>
<keyword evidence="2" id="KW-0813">Transport</keyword>
<dbReference type="GO" id="GO:0005524">
    <property type="term" value="F:ATP binding"/>
    <property type="evidence" value="ECO:0007669"/>
    <property type="project" value="UniProtKB-KW"/>
</dbReference>
<evidence type="ECO:0000313" key="7">
    <source>
        <dbReference type="Proteomes" id="UP001205748"/>
    </source>
</evidence>
<name>A0AAE3HCX3_9FIRM</name>
<sequence length="250" mass="28207">MKKLIFEEVTKTFGVVKAIDQLNLQITEGDVYGLLGHNGSGKTTTLRLLLGLLEPDRGNISVYGKHPIKDGDAVRRICGVLSEDVGLYEPLSVYDNLMYYADIYGISPIESNRRIDELLGQFDLSDKKHLPVKGFSTGMKKKVALIRAMLHKPRILLLDEPTNGLDPVSTADLRNMLLELAQERGTTIIMTTHNLEEVQKMCNKISILRKGQNIFTNSIEALKDSSNYRAHGQFRLEKLYMDIEKERAEN</sequence>
<dbReference type="PROSITE" id="PS50893">
    <property type="entry name" value="ABC_TRANSPORTER_2"/>
    <property type="match status" value="1"/>
</dbReference>
<evidence type="ECO:0000313" key="6">
    <source>
        <dbReference type="EMBL" id="MCR1897491.1"/>
    </source>
</evidence>
<comment type="similarity">
    <text evidence="1">Belongs to the ABC transporter superfamily.</text>
</comment>
<dbReference type="PANTHER" id="PTHR42711:SF5">
    <property type="entry name" value="ABC TRANSPORTER ATP-BINDING PROTEIN NATA"/>
    <property type="match status" value="1"/>
</dbReference>
<dbReference type="Gene3D" id="3.40.50.300">
    <property type="entry name" value="P-loop containing nucleotide triphosphate hydrolases"/>
    <property type="match status" value="1"/>
</dbReference>
<keyword evidence="7" id="KW-1185">Reference proteome</keyword>
<dbReference type="InterPro" id="IPR050763">
    <property type="entry name" value="ABC_transporter_ATP-binding"/>
</dbReference>
<accession>A0AAE3HCX3</accession>
<evidence type="ECO:0000256" key="4">
    <source>
        <dbReference type="ARBA" id="ARBA00022840"/>
    </source>
</evidence>
<dbReference type="Pfam" id="PF00005">
    <property type="entry name" value="ABC_tran"/>
    <property type="match status" value="1"/>
</dbReference>
<dbReference type="Proteomes" id="UP001205748">
    <property type="component" value="Unassembled WGS sequence"/>
</dbReference>
<dbReference type="InterPro" id="IPR003439">
    <property type="entry name" value="ABC_transporter-like_ATP-bd"/>
</dbReference>
<dbReference type="SUPFAM" id="SSF52540">
    <property type="entry name" value="P-loop containing nucleoside triphosphate hydrolases"/>
    <property type="match status" value="1"/>
</dbReference>
<dbReference type="InterPro" id="IPR003593">
    <property type="entry name" value="AAA+_ATPase"/>
</dbReference>
<dbReference type="CDD" id="cd03230">
    <property type="entry name" value="ABC_DR_subfamily_A"/>
    <property type="match status" value="1"/>
</dbReference>
<keyword evidence="4 6" id="KW-0067">ATP-binding</keyword>
<dbReference type="SMART" id="SM00382">
    <property type="entry name" value="AAA"/>
    <property type="match status" value="1"/>
</dbReference>
<dbReference type="InterPro" id="IPR027417">
    <property type="entry name" value="P-loop_NTPase"/>
</dbReference>
<proteinExistence type="inferred from homology"/>
<dbReference type="EMBL" id="JANKAS010000001">
    <property type="protein sequence ID" value="MCR1897491.1"/>
    <property type="molecule type" value="Genomic_DNA"/>
</dbReference>
<organism evidence="6 7">
    <name type="scientific">Irregularibacter muris</name>
    <dbReference type="NCBI Taxonomy" id="1796619"/>
    <lineage>
        <taxon>Bacteria</taxon>
        <taxon>Bacillati</taxon>
        <taxon>Bacillota</taxon>
        <taxon>Clostridia</taxon>
        <taxon>Eubacteriales</taxon>
        <taxon>Eubacteriaceae</taxon>
        <taxon>Irregularibacter</taxon>
    </lineage>
</organism>
<evidence type="ECO:0000256" key="2">
    <source>
        <dbReference type="ARBA" id="ARBA00022448"/>
    </source>
</evidence>